<accession>A0A4T0FV21</accession>
<dbReference type="Pfam" id="PF01476">
    <property type="entry name" value="LysM"/>
    <property type="match status" value="1"/>
</dbReference>
<reference evidence="3 4" key="1">
    <citation type="submission" date="2019-03" db="EMBL/GenBank/DDBJ databases">
        <title>Sequencing 23 genomes of Wallemia ichthyophaga.</title>
        <authorList>
            <person name="Gostincar C."/>
        </authorList>
    </citation>
    <scope>NUCLEOTIDE SEQUENCE [LARGE SCALE GENOMIC DNA]</scope>
    <source>
        <strain evidence="3 4">EXF-5753</strain>
    </source>
</reference>
<comment type="caution">
    <text evidence="3">The sequence shown here is derived from an EMBL/GenBank/DDBJ whole genome shotgun (WGS) entry which is preliminary data.</text>
</comment>
<name>A0A4T0FV21_9BASI</name>
<keyword evidence="1" id="KW-0472">Membrane</keyword>
<organism evidence="3 4">
    <name type="scientific">Wallemia hederae</name>
    <dbReference type="NCBI Taxonomy" id="1540922"/>
    <lineage>
        <taxon>Eukaryota</taxon>
        <taxon>Fungi</taxon>
        <taxon>Dikarya</taxon>
        <taxon>Basidiomycota</taxon>
        <taxon>Wallemiomycotina</taxon>
        <taxon>Wallemiomycetes</taxon>
        <taxon>Wallemiales</taxon>
        <taxon>Wallemiaceae</taxon>
        <taxon>Wallemia</taxon>
    </lineage>
</organism>
<feature type="domain" description="LysM" evidence="2">
    <location>
        <begin position="119"/>
        <end position="160"/>
    </location>
</feature>
<evidence type="ECO:0000256" key="1">
    <source>
        <dbReference type="SAM" id="Phobius"/>
    </source>
</evidence>
<dbReference type="CDD" id="cd00118">
    <property type="entry name" value="LysM"/>
    <property type="match status" value="1"/>
</dbReference>
<evidence type="ECO:0000259" key="2">
    <source>
        <dbReference type="SMART" id="SM00257"/>
    </source>
</evidence>
<dbReference type="EMBL" id="SPNW01000006">
    <property type="protein sequence ID" value="TIA92498.1"/>
    <property type="molecule type" value="Genomic_DNA"/>
</dbReference>
<keyword evidence="1" id="KW-0812">Transmembrane</keyword>
<dbReference type="OrthoDB" id="2107166at2759"/>
<dbReference type="InterPro" id="IPR018392">
    <property type="entry name" value="LysM"/>
</dbReference>
<keyword evidence="1" id="KW-1133">Transmembrane helix</keyword>
<dbReference type="InterPro" id="IPR036779">
    <property type="entry name" value="LysM_dom_sf"/>
</dbReference>
<feature type="transmembrane region" description="Helical" evidence="1">
    <location>
        <begin position="82"/>
        <end position="101"/>
    </location>
</feature>
<proteinExistence type="predicted"/>
<dbReference type="SMART" id="SM00257">
    <property type="entry name" value="LysM"/>
    <property type="match status" value="1"/>
</dbReference>
<evidence type="ECO:0000313" key="4">
    <source>
        <dbReference type="Proteomes" id="UP000310189"/>
    </source>
</evidence>
<evidence type="ECO:0000313" key="3">
    <source>
        <dbReference type="EMBL" id="TIA92498.1"/>
    </source>
</evidence>
<gene>
    <name evidence="3" type="ORF">E3P99_00602</name>
</gene>
<protein>
    <recommendedName>
        <fullName evidence="2">LysM domain-containing protein</fullName>
    </recommendedName>
</protein>
<keyword evidence="4" id="KW-1185">Reference proteome</keyword>
<sequence>MHSRYTQFDEDTYRLPNGMRRVGYDADTQRYTFRDSEGYFLGEPGDEYGGRLSFVGPLHGNERDDDFSPPAFNAPNSPYRPLLPFFVIVGVVLLLLIKIVYSGASSGSGASKCPSNTLQYTIRDGDTCWDISQTHNIPLENLQNTLPCDTLIPGTRVCLDAPQK</sequence>
<dbReference type="Gene3D" id="3.10.350.10">
    <property type="entry name" value="LysM domain"/>
    <property type="match status" value="1"/>
</dbReference>
<dbReference type="SUPFAM" id="SSF54106">
    <property type="entry name" value="LysM domain"/>
    <property type="match status" value="1"/>
</dbReference>
<dbReference type="Proteomes" id="UP000310189">
    <property type="component" value="Unassembled WGS sequence"/>
</dbReference>
<dbReference type="AlphaFoldDB" id="A0A4T0FV21"/>